<sequence length="195" mass="21803">MPARAPPLRTLLRAPIHPKPVPRPTLHQYSFPQRSTSPPPVLGLQRRNASPPSNTHWTRFSTPYSLSSIRTFSTSHPPRKEPRNTATTHTEVRNAATDADAARRIEEVIEDIQELYATARDEFDIAHEETAKNTQYAADDRAAAREELDALLEFYASVVEGEDRGVAEEVVRRVGGKVRELEVGVRGMEEGVGRD</sequence>
<feature type="coiled-coil region" evidence="1">
    <location>
        <begin position="102"/>
        <end position="129"/>
    </location>
</feature>
<proteinExistence type="predicted"/>
<organism evidence="3 4">
    <name type="scientific">Polyplosphaeria fusca</name>
    <dbReference type="NCBI Taxonomy" id="682080"/>
    <lineage>
        <taxon>Eukaryota</taxon>
        <taxon>Fungi</taxon>
        <taxon>Dikarya</taxon>
        <taxon>Ascomycota</taxon>
        <taxon>Pezizomycotina</taxon>
        <taxon>Dothideomycetes</taxon>
        <taxon>Pleosporomycetidae</taxon>
        <taxon>Pleosporales</taxon>
        <taxon>Tetraplosphaeriaceae</taxon>
        <taxon>Polyplosphaeria</taxon>
    </lineage>
</organism>
<feature type="region of interest" description="Disordered" evidence="2">
    <location>
        <begin position="1"/>
        <end position="89"/>
    </location>
</feature>
<dbReference type="Proteomes" id="UP000799444">
    <property type="component" value="Unassembled WGS sequence"/>
</dbReference>
<keyword evidence="1" id="KW-0175">Coiled coil</keyword>
<name>A0A9P4V3P0_9PLEO</name>
<accession>A0A9P4V3P0</accession>
<reference evidence="3" key="1">
    <citation type="journal article" date="2020" name="Stud. Mycol.">
        <title>101 Dothideomycetes genomes: a test case for predicting lifestyles and emergence of pathogens.</title>
        <authorList>
            <person name="Haridas S."/>
            <person name="Albert R."/>
            <person name="Binder M."/>
            <person name="Bloem J."/>
            <person name="Labutti K."/>
            <person name="Salamov A."/>
            <person name="Andreopoulos B."/>
            <person name="Baker S."/>
            <person name="Barry K."/>
            <person name="Bills G."/>
            <person name="Bluhm B."/>
            <person name="Cannon C."/>
            <person name="Castanera R."/>
            <person name="Culley D."/>
            <person name="Daum C."/>
            <person name="Ezra D."/>
            <person name="Gonzalez J."/>
            <person name="Henrissat B."/>
            <person name="Kuo A."/>
            <person name="Liang C."/>
            <person name="Lipzen A."/>
            <person name="Lutzoni F."/>
            <person name="Magnuson J."/>
            <person name="Mondo S."/>
            <person name="Nolan M."/>
            <person name="Ohm R."/>
            <person name="Pangilinan J."/>
            <person name="Park H.-J."/>
            <person name="Ramirez L."/>
            <person name="Alfaro M."/>
            <person name="Sun H."/>
            <person name="Tritt A."/>
            <person name="Yoshinaga Y."/>
            <person name="Zwiers L.-H."/>
            <person name="Turgeon B."/>
            <person name="Goodwin S."/>
            <person name="Spatafora J."/>
            <person name="Crous P."/>
            <person name="Grigoriev I."/>
        </authorList>
    </citation>
    <scope>NUCLEOTIDE SEQUENCE</scope>
    <source>
        <strain evidence="3">CBS 125425</strain>
    </source>
</reference>
<keyword evidence="4" id="KW-1185">Reference proteome</keyword>
<feature type="compositionally biased region" description="Polar residues" evidence="2">
    <location>
        <begin position="27"/>
        <end position="36"/>
    </location>
</feature>
<evidence type="ECO:0000313" key="4">
    <source>
        <dbReference type="Proteomes" id="UP000799444"/>
    </source>
</evidence>
<evidence type="ECO:0000256" key="2">
    <source>
        <dbReference type="SAM" id="MobiDB-lite"/>
    </source>
</evidence>
<dbReference type="EMBL" id="ML996134">
    <property type="protein sequence ID" value="KAF2735541.1"/>
    <property type="molecule type" value="Genomic_DNA"/>
</dbReference>
<evidence type="ECO:0000313" key="3">
    <source>
        <dbReference type="EMBL" id="KAF2735541.1"/>
    </source>
</evidence>
<gene>
    <name evidence="3" type="ORF">EJ04DRAFT_551883</name>
</gene>
<dbReference type="AlphaFoldDB" id="A0A9P4V3P0"/>
<feature type="compositionally biased region" description="Polar residues" evidence="2">
    <location>
        <begin position="47"/>
        <end position="76"/>
    </location>
</feature>
<protein>
    <submittedName>
        <fullName evidence="3">Uncharacterized protein</fullName>
    </submittedName>
</protein>
<evidence type="ECO:0000256" key="1">
    <source>
        <dbReference type="SAM" id="Coils"/>
    </source>
</evidence>
<dbReference type="OrthoDB" id="273230at2759"/>
<comment type="caution">
    <text evidence="3">The sequence shown here is derived from an EMBL/GenBank/DDBJ whole genome shotgun (WGS) entry which is preliminary data.</text>
</comment>